<dbReference type="PROSITE" id="PS50097">
    <property type="entry name" value="BTB"/>
    <property type="match status" value="1"/>
</dbReference>
<dbReference type="Proteomes" id="UP000827092">
    <property type="component" value="Unassembled WGS sequence"/>
</dbReference>
<proteinExistence type="predicted"/>
<organism evidence="3 4">
    <name type="scientific">Oedothorax gibbosus</name>
    <dbReference type="NCBI Taxonomy" id="931172"/>
    <lineage>
        <taxon>Eukaryota</taxon>
        <taxon>Metazoa</taxon>
        <taxon>Ecdysozoa</taxon>
        <taxon>Arthropoda</taxon>
        <taxon>Chelicerata</taxon>
        <taxon>Arachnida</taxon>
        <taxon>Araneae</taxon>
        <taxon>Araneomorphae</taxon>
        <taxon>Entelegynae</taxon>
        <taxon>Araneoidea</taxon>
        <taxon>Linyphiidae</taxon>
        <taxon>Erigoninae</taxon>
        <taxon>Oedothorax</taxon>
    </lineage>
</organism>
<evidence type="ECO:0000313" key="4">
    <source>
        <dbReference type="Proteomes" id="UP000827092"/>
    </source>
</evidence>
<gene>
    <name evidence="3" type="ORF">JTE90_014414</name>
</gene>
<reference evidence="3 4" key="1">
    <citation type="journal article" date="2022" name="Nat. Ecol. Evol.">
        <title>A masculinizing supergene underlies an exaggerated male reproductive morph in a spider.</title>
        <authorList>
            <person name="Hendrickx F."/>
            <person name="De Corte Z."/>
            <person name="Sonet G."/>
            <person name="Van Belleghem S.M."/>
            <person name="Kostlbacher S."/>
            <person name="Vangestel C."/>
        </authorList>
    </citation>
    <scope>NUCLEOTIDE SEQUENCE [LARGE SCALE GENOMIC DNA]</scope>
    <source>
        <strain evidence="3">W744_W776</strain>
    </source>
</reference>
<dbReference type="AlphaFoldDB" id="A0AAV6UIU3"/>
<evidence type="ECO:0000259" key="2">
    <source>
        <dbReference type="PROSITE" id="PS50097"/>
    </source>
</evidence>
<name>A0AAV6UIU3_9ARAC</name>
<feature type="region of interest" description="Disordered" evidence="1">
    <location>
        <begin position="284"/>
        <end position="316"/>
    </location>
</feature>
<dbReference type="InterPro" id="IPR000210">
    <property type="entry name" value="BTB/POZ_dom"/>
</dbReference>
<keyword evidence="4" id="KW-1185">Reference proteome</keyword>
<dbReference type="Pfam" id="PF00651">
    <property type="entry name" value="BTB"/>
    <property type="match status" value="1"/>
</dbReference>
<feature type="compositionally biased region" description="Polar residues" evidence="1">
    <location>
        <begin position="284"/>
        <end position="294"/>
    </location>
</feature>
<evidence type="ECO:0000256" key="1">
    <source>
        <dbReference type="SAM" id="MobiDB-lite"/>
    </source>
</evidence>
<feature type="domain" description="BTB" evidence="2">
    <location>
        <begin position="342"/>
        <end position="409"/>
    </location>
</feature>
<protein>
    <recommendedName>
        <fullName evidence="2">BTB domain-containing protein</fullName>
    </recommendedName>
</protein>
<dbReference type="Gene3D" id="1.25.40.420">
    <property type="match status" value="1"/>
</dbReference>
<sequence>MSNEIEFSGLKFLWKIENINYLKGESLLSPSFGPQLVYDINICIQKDKFSFQVKNVQKLNGYYCSLACLGSNGAPLEWQEVQEVNTPFYVLSIYIPNKTKYFPCGTLTIEFRIWRQSDNLLRPGICHYARTQMESVPKFIKRFFTVTIPLEYHFNPLWSLERKVVIPNDETLTIKLYLDKQQFGVVVTTSLFNIRIKIQVAVLDASNNSTEFANVINESMKKNEKWNFVTNIKKSMLLCHSNNFLRSGKLTLGFTITFSGKVTFNNLVEVSEFHNTIYPKATASTSPISESGFSTDEPKAHKNSTEKSMQEHKEHRSNIDLTKSRLTISQTVQDMFNDGYLSDFKLKVGDRTFLVLKSILGMRSKVFRAMFDSEMKEIQDNYVDVKDFDGETILRMLEFVYSDRIDNNMDWSEASSLYAAADFYALEPLKQGCSEIIKNSLSTTSALGVLCMANLHEDRQLKSAALDFISLNDQDIIGTEDWIKFEKENVDLALETLRELYLRKMNG</sequence>
<feature type="compositionally biased region" description="Basic and acidic residues" evidence="1">
    <location>
        <begin position="296"/>
        <end position="316"/>
    </location>
</feature>
<accession>A0AAV6UIU3</accession>
<dbReference type="PANTHER" id="PTHR24413">
    <property type="entry name" value="SPECKLE-TYPE POZ PROTEIN"/>
    <property type="match status" value="1"/>
</dbReference>
<dbReference type="EMBL" id="JAFNEN010000426">
    <property type="protein sequence ID" value="KAG8183241.1"/>
    <property type="molecule type" value="Genomic_DNA"/>
</dbReference>
<evidence type="ECO:0000313" key="3">
    <source>
        <dbReference type="EMBL" id="KAG8183241.1"/>
    </source>
</evidence>
<dbReference type="Gene3D" id="3.30.710.10">
    <property type="entry name" value="Potassium Channel Kv1.1, Chain A"/>
    <property type="match status" value="1"/>
</dbReference>
<dbReference type="InterPro" id="IPR011333">
    <property type="entry name" value="SKP1/BTB/POZ_sf"/>
</dbReference>
<dbReference type="SUPFAM" id="SSF54695">
    <property type="entry name" value="POZ domain"/>
    <property type="match status" value="1"/>
</dbReference>
<dbReference type="SMART" id="SM00225">
    <property type="entry name" value="BTB"/>
    <property type="match status" value="1"/>
</dbReference>
<comment type="caution">
    <text evidence="3">The sequence shown here is derived from an EMBL/GenBank/DDBJ whole genome shotgun (WGS) entry which is preliminary data.</text>
</comment>